<accession>A0ABN8QFQ4</accession>
<keyword evidence="2" id="KW-1185">Reference proteome</keyword>
<dbReference type="Proteomes" id="UP001159427">
    <property type="component" value="Unassembled WGS sequence"/>
</dbReference>
<sequence length="76" mass="8691">MTNTRSTWPVVSLLYPNDISVSFNTDGVAVFRSSKKGELWQLYFVINELSTRIRMSPKNMSTCGLWYAPSKPNMQV</sequence>
<comment type="caution">
    <text evidence="1">The sequence shown here is derived from an EMBL/GenBank/DDBJ whole genome shotgun (WGS) entry which is preliminary data.</text>
</comment>
<dbReference type="EMBL" id="CALNXI010001273">
    <property type="protein sequence ID" value="CAH3162827.1"/>
    <property type="molecule type" value="Genomic_DNA"/>
</dbReference>
<gene>
    <name evidence="1" type="ORF">PEVE_00004399</name>
</gene>
<evidence type="ECO:0000313" key="1">
    <source>
        <dbReference type="EMBL" id="CAH3162827.1"/>
    </source>
</evidence>
<reference evidence="1 2" key="1">
    <citation type="submission" date="2022-05" db="EMBL/GenBank/DDBJ databases">
        <authorList>
            <consortium name="Genoscope - CEA"/>
            <person name="William W."/>
        </authorList>
    </citation>
    <scope>NUCLEOTIDE SEQUENCE [LARGE SCALE GENOMIC DNA]</scope>
</reference>
<organism evidence="1 2">
    <name type="scientific">Porites evermanni</name>
    <dbReference type="NCBI Taxonomy" id="104178"/>
    <lineage>
        <taxon>Eukaryota</taxon>
        <taxon>Metazoa</taxon>
        <taxon>Cnidaria</taxon>
        <taxon>Anthozoa</taxon>
        <taxon>Hexacorallia</taxon>
        <taxon>Scleractinia</taxon>
        <taxon>Fungiina</taxon>
        <taxon>Poritidae</taxon>
        <taxon>Porites</taxon>
    </lineage>
</organism>
<proteinExistence type="predicted"/>
<evidence type="ECO:0000313" key="2">
    <source>
        <dbReference type="Proteomes" id="UP001159427"/>
    </source>
</evidence>
<protein>
    <submittedName>
        <fullName evidence="1">Uncharacterized protein</fullName>
    </submittedName>
</protein>
<name>A0ABN8QFQ4_9CNID</name>